<evidence type="ECO:0000313" key="1">
    <source>
        <dbReference type="EMBL" id="QMU26596.1"/>
    </source>
</evidence>
<gene>
    <name evidence="1" type="ORF">HUW48_00555</name>
</gene>
<dbReference type="KEGG" id="add:HUW48_00555"/>
<dbReference type="Proteomes" id="UP000514509">
    <property type="component" value="Plasmid unnamed"/>
</dbReference>
<accession>A0A7L7L1D0</accession>
<evidence type="ECO:0008006" key="3">
    <source>
        <dbReference type="Google" id="ProtNLM"/>
    </source>
</evidence>
<dbReference type="AlphaFoldDB" id="A0A7L7L1D0"/>
<evidence type="ECO:0000313" key="2">
    <source>
        <dbReference type="Proteomes" id="UP000514509"/>
    </source>
</evidence>
<sequence>MKKTVEIIEELKRFIPVDEDAPESNDILLDNILEDLFENEDAHLVIPSLFELMENYPDVDFGAPGTIVHTLETFDGQYEEQLYLSLKREPTVLSVLMLNRIINSLSDPKEKNENIELLRQISISDNINENAKEEARSFYDYQLKNLVS</sequence>
<protein>
    <recommendedName>
        <fullName evidence="3">Immunity protein 30 domain-containing protein</fullName>
    </recommendedName>
</protein>
<dbReference type="EMBL" id="CP055152">
    <property type="protein sequence ID" value="QMU26596.1"/>
    <property type="molecule type" value="Genomic_DNA"/>
</dbReference>
<reference evidence="1 2" key="1">
    <citation type="submission" date="2020-08" db="EMBL/GenBank/DDBJ databases">
        <title>Adhaeribacter dokdonensis sp. nov., isolated from the rhizosphere of Elymus tsukushiensis, a plant native to the Dokdo Islands, Republic of Korea.</title>
        <authorList>
            <person name="Ghim S.Y."/>
        </authorList>
    </citation>
    <scope>NUCLEOTIDE SEQUENCE [LARGE SCALE GENOMIC DNA]</scope>
    <source>
        <strain evidence="1 2">KUDC8001</strain>
        <plasmid evidence="1 2">unnamed</plasmid>
    </source>
</reference>
<geneLocation type="plasmid" evidence="1 2">
    <name>unnamed</name>
</geneLocation>
<organism evidence="1 2">
    <name type="scientific">Adhaeribacter radiodurans</name>
    <dbReference type="NCBI Taxonomy" id="2745197"/>
    <lineage>
        <taxon>Bacteria</taxon>
        <taxon>Pseudomonadati</taxon>
        <taxon>Bacteroidota</taxon>
        <taxon>Cytophagia</taxon>
        <taxon>Cytophagales</taxon>
        <taxon>Hymenobacteraceae</taxon>
        <taxon>Adhaeribacter</taxon>
    </lineage>
</organism>
<name>A0A7L7L1D0_9BACT</name>
<proteinExistence type="predicted"/>
<keyword evidence="2" id="KW-1185">Reference proteome</keyword>
<keyword evidence="1" id="KW-0614">Plasmid</keyword>
<dbReference type="RefSeq" id="WP_182411414.1">
    <property type="nucleotide sequence ID" value="NZ_CP055152.1"/>
</dbReference>